<dbReference type="Proteomes" id="UP000184267">
    <property type="component" value="Unassembled WGS sequence"/>
</dbReference>
<feature type="region of interest" description="Disordered" evidence="1">
    <location>
        <begin position="1"/>
        <end position="53"/>
    </location>
</feature>
<keyword evidence="3" id="KW-1185">Reference proteome</keyword>
<proteinExistence type="predicted"/>
<comment type="caution">
    <text evidence="2">The sequence shown here is derived from an EMBL/GenBank/DDBJ whole genome shotgun (WGS) entry which is preliminary data.</text>
</comment>
<evidence type="ECO:0000256" key="1">
    <source>
        <dbReference type="SAM" id="MobiDB-lite"/>
    </source>
</evidence>
<evidence type="ECO:0000313" key="3">
    <source>
        <dbReference type="Proteomes" id="UP000184267"/>
    </source>
</evidence>
<organism evidence="2 3">
    <name type="scientific">Trametes pubescens</name>
    <name type="common">White-rot fungus</name>
    <dbReference type="NCBI Taxonomy" id="154538"/>
    <lineage>
        <taxon>Eukaryota</taxon>
        <taxon>Fungi</taxon>
        <taxon>Dikarya</taxon>
        <taxon>Basidiomycota</taxon>
        <taxon>Agaricomycotina</taxon>
        <taxon>Agaricomycetes</taxon>
        <taxon>Polyporales</taxon>
        <taxon>Polyporaceae</taxon>
        <taxon>Trametes</taxon>
    </lineage>
</organism>
<name>A0A1M2W3V0_TRAPU</name>
<dbReference type="AlphaFoldDB" id="A0A1M2W3V0"/>
<protein>
    <submittedName>
        <fullName evidence="2">Uncharacterized protein</fullName>
    </submittedName>
</protein>
<sequence>MSAAAPSAVALALPSPPTPPGCRSSPRKRTSVDVTSTVIPAPRGGRASHTHTL</sequence>
<feature type="compositionally biased region" description="Low complexity" evidence="1">
    <location>
        <begin position="1"/>
        <end position="13"/>
    </location>
</feature>
<reference evidence="2 3" key="1">
    <citation type="submission" date="2016-10" db="EMBL/GenBank/DDBJ databases">
        <title>Genome sequence of the basidiomycete white-rot fungus Trametes pubescens.</title>
        <authorList>
            <person name="Makela M.R."/>
            <person name="Granchi Z."/>
            <person name="Peng M."/>
            <person name="De Vries R.P."/>
            <person name="Grigoriev I."/>
            <person name="Riley R."/>
            <person name="Hilden K."/>
        </authorList>
    </citation>
    <scope>NUCLEOTIDE SEQUENCE [LARGE SCALE GENOMIC DNA]</scope>
    <source>
        <strain evidence="2 3">FBCC735</strain>
    </source>
</reference>
<gene>
    <name evidence="2" type="ORF">TRAPUB_8904</name>
</gene>
<evidence type="ECO:0000313" key="2">
    <source>
        <dbReference type="EMBL" id="OJT14534.1"/>
    </source>
</evidence>
<dbReference type="EMBL" id="MNAD01000279">
    <property type="protein sequence ID" value="OJT14534.1"/>
    <property type="molecule type" value="Genomic_DNA"/>
</dbReference>
<accession>A0A1M2W3V0</accession>